<proteinExistence type="predicted"/>
<dbReference type="Pfam" id="PF00248">
    <property type="entry name" value="Aldo_ket_red"/>
    <property type="match status" value="1"/>
</dbReference>
<dbReference type="InterPro" id="IPR036812">
    <property type="entry name" value="NAD(P)_OxRdtase_dom_sf"/>
</dbReference>
<name>A0A060SLT8_PYCCI</name>
<dbReference type="PANTHER" id="PTHR43147:SF2">
    <property type="entry name" value="NADP-DEPENDENT OXIDOREDUCTASE DOMAIN-CONTAINING PROTEIN"/>
    <property type="match status" value="1"/>
</dbReference>
<dbReference type="AlphaFoldDB" id="A0A060SLT8"/>
<comment type="caution">
    <text evidence="2">The sequence shown here is derived from an EMBL/GenBank/DDBJ whole genome shotgun (WGS) entry which is preliminary data.</text>
</comment>
<reference evidence="2" key="1">
    <citation type="submission" date="2014-01" db="EMBL/GenBank/DDBJ databases">
        <title>The genome of the white-rot fungus Pycnoporus cinnabarinus: a basidiomycete model with a versatile arsenal for lignocellulosic biomass breakdown.</title>
        <authorList>
            <person name="Levasseur A."/>
            <person name="Lomascolo A."/>
            <person name="Ruiz-Duenas F.J."/>
            <person name="Uzan E."/>
            <person name="Piumi F."/>
            <person name="Kues U."/>
            <person name="Ram A.F.J."/>
            <person name="Murat C."/>
            <person name="Haon M."/>
            <person name="Benoit I."/>
            <person name="Arfi Y."/>
            <person name="Chevret D."/>
            <person name="Drula E."/>
            <person name="Kwon M.J."/>
            <person name="Gouret P."/>
            <person name="Lesage-Meessen L."/>
            <person name="Lombard V."/>
            <person name="Mariette J."/>
            <person name="Noirot C."/>
            <person name="Park J."/>
            <person name="Patyshakuliyeva A."/>
            <person name="Wieneger R.A.B."/>
            <person name="Wosten H.A.B."/>
            <person name="Martin F."/>
            <person name="Coutinho P.M."/>
            <person name="de Vries R."/>
            <person name="Martinez A.T."/>
            <person name="Klopp C."/>
            <person name="Pontarotti P."/>
            <person name="Henrissat B."/>
            <person name="Record E."/>
        </authorList>
    </citation>
    <scope>NUCLEOTIDE SEQUENCE [LARGE SCALE GENOMIC DNA]</scope>
    <source>
        <strain evidence="2">BRFM137</strain>
    </source>
</reference>
<keyword evidence="3" id="KW-1185">Reference proteome</keyword>
<dbReference type="OrthoDB" id="686384at2759"/>
<evidence type="ECO:0000313" key="2">
    <source>
        <dbReference type="EMBL" id="CDO75151.1"/>
    </source>
</evidence>
<feature type="domain" description="NADP-dependent oxidoreductase" evidence="1">
    <location>
        <begin position="7"/>
        <end position="216"/>
    </location>
</feature>
<evidence type="ECO:0000313" key="3">
    <source>
        <dbReference type="Proteomes" id="UP000029665"/>
    </source>
</evidence>
<protein>
    <recommendedName>
        <fullName evidence="1">NADP-dependent oxidoreductase domain-containing protein</fullName>
    </recommendedName>
</protein>
<dbReference type="SUPFAM" id="SSF51430">
    <property type="entry name" value="NAD(P)-linked oxidoreductase"/>
    <property type="match status" value="1"/>
</dbReference>
<gene>
    <name evidence="2" type="ORF">BN946_scf184590.g8</name>
</gene>
<dbReference type="InterPro" id="IPR023210">
    <property type="entry name" value="NADP_OxRdtase_dom"/>
</dbReference>
<evidence type="ECO:0000259" key="1">
    <source>
        <dbReference type="Pfam" id="PF00248"/>
    </source>
</evidence>
<dbReference type="Gene3D" id="3.20.20.100">
    <property type="entry name" value="NADP-dependent oxidoreductase domain"/>
    <property type="match status" value="1"/>
</dbReference>
<dbReference type="EMBL" id="CCBP010000243">
    <property type="protein sequence ID" value="CDO75151.1"/>
    <property type="molecule type" value="Genomic_DNA"/>
</dbReference>
<dbReference type="PANTHER" id="PTHR43147">
    <property type="entry name" value="PROTEIN TAS"/>
    <property type="match status" value="1"/>
</dbReference>
<dbReference type="HOGENOM" id="CLU_023205_4_0_1"/>
<dbReference type="Proteomes" id="UP000029665">
    <property type="component" value="Unassembled WGS sequence"/>
</dbReference>
<organism evidence="2 3">
    <name type="scientific">Pycnoporus cinnabarinus</name>
    <name type="common">Cinnabar-red polypore</name>
    <name type="synonym">Trametes cinnabarina</name>
    <dbReference type="NCBI Taxonomy" id="5643"/>
    <lineage>
        <taxon>Eukaryota</taxon>
        <taxon>Fungi</taxon>
        <taxon>Dikarya</taxon>
        <taxon>Basidiomycota</taxon>
        <taxon>Agaricomycotina</taxon>
        <taxon>Agaricomycetes</taxon>
        <taxon>Polyporales</taxon>
        <taxon>Polyporaceae</taxon>
        <taxon>Trametes</taxon>
    </lineage>
</organism>
<accession>A0A060SLT8</accession>
<dbReference type="STRING" id="5643.A0A060SLT8"/>
<sequence>MEVSLATVQAAIEERCSRMQTHRIELLQFFWQDYEDRNYLTALQCLFQLRSMGKVRNIGLCDFDTRRTDEICTVLGAGRIVANAVQVAAVLIQLSNAPANSHIYQFSIIDVRPLHGMNHVCERHDIKVLAYGTLCGGLLTDRWLGRPEPELYSSGLNPSQRKYLDVILKAWGNWDLFQALLRTLRDIADRHDRVSIANVAVRWVLEHAFVGAVIIGKPAFASTPVQSGR</sequence>